<accession>A0ABR8XXG9</accession>
<organism evidence="1 2">
    <name type="scientific">Solibacillus faecavium</name>
    <dbReference type="NCBI Taxonomy" id="2762221"/>
    <lineage>
        <taxon>Bacteria</taxon>
        <taxon>Bacillati</taxon>
        <taxon>Bacillota</taxon>
        <taxon>Bacilli</taxon>
        <taxon>Bacillales</taxon>
        <taxon>Caryophanaceae</taxon>
        <taxon>Solibacillus</taxon>
    </lineage>
</organism>
<reference evidence="1 2" key="1">
    <citation type="submission" date="2020-08" db="EMBL/GenBank/DDBJ databases">
        <title>A Genomic Blueprint of the Chicken Gut Microbiome.</title>
        <authorList>
            <person name="Gilroy R."/>
            <person name="Ravi A."/>
            <person name="Getino M."/>
            <person name="Pursley I."/>
            <person name="Horton D.L."/>
            <person name="Alikhan N.-F."/>
            <person name="Baker D."/>
            <person name="Gharbi K."/>
            <person name="Hall N."/>
            <person name="Watson M."/>
            <person name="Adriaenssens E.M."/>
            <person name="Foster-Nyarko E."/>
            <person name="Jarju S."/>
            <person name="Secka A."/>
            <person name="Antonio M."/>
            <person name="Oren A."/>
            <person name="Chaudhuri R."/>
            <person name="La Ragione R.M."/>
            <person name="Hildebrand F."/>
            <person name="Pallen M.J."/>
        </authorList>
    </citation>
    <scope>NUCLEOTIDE SEQUENCE [LARGE SCALE GENOMIC DNA]</scope>
    <source>
        <strain evidence="1 2">A46</strain>
    </source>
</reference>
<dbReference type="Proteomes" id="UP000619101">
    <property type="component" value="Unassembled WGS sequence"/>
</dbReference>
<name>A0ABR8XXG9_9BACL</name>
<proteinExistence type="predicted"/>
<evidence type="ECO:0000313" key="2">
    <source>
        <dbReference type="Proteomes" id="UP000619101"/>
    </source>
</evidence>
<comment type="caution">
    <text evidence="1">The sequence shown here is derived from an EMBL/GenBank/DDBJ whole genome shotgun (WGS) entry which is preliminary data.</text>
</comment>
<gene>
    <name evidence="1" type="ORF">H9635_07805</name>
</gene>
<sequence length="65" mass="7591">MIVGNMTEGGTILKVVYRNSIMSQLLTEPVSTLHYMYFLKEYFGFTWSGGHDILIRTLNHRYKAF</sequence>
<protein>
    <submittedName>
        <fullName evidence="1">Uncharacterized protein</fullName>
    </submittedName>
</protein>
<keyword evidence="2" id="KW-1185">Reference proteome</keyword>
<evidence type="ECO:0000313" key="1">
    <source>
        <dbReference type="EMBL" id="MBD8036642.1"/>
    </source>
</evidence>
<dbReference type="EMBL" id="JACSPZ010000003">
    <property type="protein sequence ID" value="MBD8036642.1"/>
    <property type="molecule type" value="Genomic_DNA"/>
</dbReference>